<reference evidence="2 3" key="1">
    <citation type="journal article" date="2012" name="Genet. Mol. Biol.">
        <title>Analysis of 16S rRNA and mxaF genes revealing insights into Methylobacterium niche-specific plant association.</title>
        <authorList>
            <person name="Dourado M.N."/>
            <person name="Andreote F.D."/>
            <person name="Dini-Andreote F."/>
            <person name="Conti R."/>
            <person name="Araujo J.M."/>
            <person name="Araujo W.L."/>
        </authorList>
    </citation>
    <scope>NUCLEOTIDE SEQUENCE [LARGE SCALE GENOMIC DNA]</scope>
    <source>
        <strain evidence="2 3">SR1.6/4</strain>
    </source>
</reference>
<keyword evidence="3" id="KW-1185">Reference proteome</keyword>
<dbReference type="EMBL" id="MLBY01000004">
    <property type="protein sequence ID" value="MEE7456976.1"/>
    <property type="molecule type" value="Genomic_DNA"/>
</dbReference>
<comment type="caution">
    <text evidence="2">The sequence shown here is derived from an EMBL/GenBank/DDBJ whole genome shotgun (WGS) entry which is preliminary data.</text>
</comment>
<gene>
    <name evidence="2" type="ORF">MRSR164_09370</name>
</gene>
<feature type="region of interest" description="Disordered" evidence="1">
    <location>
        <begin position="1"/>
        <end position="25"/>
    </location>
</feature>
<organism evidence="2 3">
    <name type="scientific">Methylobacterium radiotolerans</name>
    <dbReference type="NCBI Taxonomy" id="31998"/>
    <lineage>
        <taxon>Bacteria</taxon>
        <taxon>Pseudomonadati</taxon>
        <taxon>Pseudomonadota</taxon>
        <taxon>Alphaproteobacteria</taxon>
        <taxon>Hyphomicrobiales</taxon>
        <taxon>Methylobacteriaceae</taxon>
        <taxon>Methylobacterium</taxon>
    </lineage>
</organism>
<dbReference type="Proteomes" id="UP001349262">
    <property type="component" value="Unassembled WGS sequence"/>
</dbReference>
<evidence type="ECO:0000313" key="2">
    <source>
        <dbReference type="EMBL" id="MEE7456976.1"/>
    </source>
</evidence>
<sequence>MDAVLARYLPDFSAPPPPPAAVAEEPDFSSAWFRAPAAAPAPVPVAAPAPAPAPAGPEIEPFLPRAAVARPAEDREALIAAAEARGREQGRAEALAEAQAQSAQERAAQQARFEEQVVQARRDWSAAQGETLAADFAAAMQALDAALSDRVARLIAPVLDQSLQHRALDELGAALRRILAEPQRPVVRVRGPEDLIAALEARLGGLSAGIAFEADAGPEVSVRAGETVIETELAAWSRLIAAAVAEA</sequence>
<name>A0ABU7T8X2_9HYPH</name>
<evidence type="ECO:0008006" key="4">
    <source>
        <dbReference type="Google" id="ProtNLM"/>
    </source>
</evidence>
<accession>A0ABU7T8X2</accession>
<protein>
    <recommendedName>
        <fullName evidence="4">Flagellar assembly protein FliH</fullName>
    </recommendedName>
</protein>
<evidence type="ECO:0000256" key="1">
    <source>
        <dbReference type="SAM" id="MobiDB-lite"/>
    </source>
</evidence>
<evidence type="ECO:0000313" key="3">
    <source>
        <dbReference type="Proteomes" id="UP001349262"/>
    </source>
</evidence>
<proteinExistence type="predicted"/>